<proteinExistence type="predicted"/>
<reference evidence="1 2" key="1">
    <citation type="submission" date="2022-10" db="EMBL/GenBank/DDBJ databases">
        <title>The complete genomes of actinobacterial strains from the NBC collection.</title>
        <authorList>
            <person name="Joergensen T.S."/>
            <person name="Alvarez Arevalo M."/>
            <person name="Sterndorff E.B."/>
            <person name="Faurdal D."/>
            <person name="Vuksanovic O."/>
            <person name="Mourched A.-S."/>
            <person name="Charusanti P."/>
            <person name="Shaw S."/>
            <person name="Blin K."/>
            <person name="Weber T."/>
        </authorList>
    </citation>
    <scope>NUCLEOTIDE SEQUENCE [LARGE SCALE GENOMIC DNA]</scope>
    <source>
        <strain evidence="1 2">NBC_01413</strain>
    </source>
</reference>
<organism evidence="1 2">
    <name type="scientific">Nocardia salmonicida</name>
    <dbReference type="NCBI Taxonomy" id="53431"/>
    <lineage>
        <taxon>Bacteria</taxon>
        <taxon>Bacillati</taxon>
        <taxon>Actinomycetota</taxon>
        <taxon>Actinomycetes</taxon>
        <taxon>Mycobacteriales</taxon>
        <taxon>Nocardiaceae</taxon>
        <taxon>Nocardia</taxon>
    </lineage>
</organism>
<name>A0ABZ1NDX9_9NOCA</name>
<accession>A0ABZ1NDX9</accession>
<gene>
    <name evidence="1" type="ORF">OG308_10475</name>
</gene>
<protein>
    <submittedName>
        <fullName evidence="1">Uncharacterized protein</fullName>
    </submittedName>
</protein>
<evidence type="ECO:0000313" key="1">
    <source>
        <dbReference type="EMBL" id="WTY38224.1"/>
    </source>
</evidence>
<keyword evidence="2" id="KW-1185">Reference proteome</keyword>
<dbReference type="Proteomes" id="UP001621418">
    <property type="component" value="Chromosome"/>
</dbReference>
<dbReference type="RefSeq" id="WP_357366708.1">
    <property type="nucleotide sequence ID" value="NZ_CP109527.1"/>
</dbReference>
<evidence type="ECO:0000313" key="2">
    <source>
        <dbReference type="Proteomes" id="UP001621418"/>
    </source>
</evidence>
<sequence length="42" mass="4385">MSNSPLITTGLPIALAIIMMLLAASPGGNTATLFSHLFRITK</sequence>
<dbReference type="EMBL" id="CP109527">
    <property type="protein sequence ID" value="WTY38224.1"/>
    <property type="molecule type" value="Genomic_DNA"/>
</dbReference>